<dbReference type="EMBL" id="GGEC01036806">
    <property type="protein sequence ID" value="MBX17290.1"/>
    <property type="molecule type" value="Transcribed_RNA"/>
</dbReference>
<organism evidence="1">
    <name type="scientific">Rhizophora mucronata</name>
    <name type="common">Asiatic mangrove</name>
    <dbReference type="NCBI Taxonomy" id="61149"/>
    <lineage>
        <taxon>Eukaryota</taxon>
        <taxon>Viridiplantae</taxon>
        <taxon>Streptophyta</taxon>
        <taxon>Embryophyta</taxon>
        <taxon>Tracheophyta</taxon>
        <taxon>Spermatophyta</taxon>
        <taxon>Magnoliopsida</taxon>
        <taxon>eudicotyledons</taxon>
        <taxon>Gunneridae</taxon>
        <taxon>Pentapetalae</taxon>
        <taxon>rosids</taxon>
        <taxon>fabids</taxon>
        <taxon>Malpighiales</taxon>
        <taxon>Rhizophoraceae</taxon>
        <taxon>Rhizophora</taxon>
    </lineage>
</organism>
<accession>A0A2P2LH41</accession>
<reference evidence="1" key="1">
    <citation type="submission" date="2018-02" db="EMBL/GenBank/DDBJ databases">
        <title>Rhizophora mucronata_Transcriptome.</title>
        <authorList>
            <person name="Meera S.P."/>
            <person name="Sreeshan A."/>
            <person name="Augustine A."/>
        </authorList>
    </citation>
    <scope>NUCLEOTIDE SEQUENCE</scope>
    <source>
        <tissue evidence="1">Leaf</tissue>
    </source>
</reference>
<sequence>MNLVQIPVKQGQCTCLPFMNMNDVRLSSCNLHPFKASTAKKQVGL</sequence>
<name>A0A2P2LH41_RHIMU</name>
<protein>
    <submittedName>
        <fullName evidence="1">Uncharacterized protein MANES_02G082800</fullName>
    </submittedName>
</protein>
<evidence type="ECO:0000313" key="1">
    <source>
        <dbReference type="EMBL" id="MBX17290.1"/>
    </source>
</evidence>
<proteinExistence type="predicted"/>
<dbReference type="AlphaFoldDB" id="A0A2P2LH41"/>